<comment type="caution">
    <text evidence="1">The sequence shown here is derived from an EMBL/GenBank/DDBJ whole genome shotgun (WGS) entry which is preliminary data.</text>
</comment>
<dbReference type="EMBL" id="QGKV02000832">
    <property type="protein sequence ID" value="KAF3550218.1"/>
    <property type="molecule type" value="Genomic_DNA"/>
</dbReference>
<sequence length="75" mass="8558">MFQTRSVSHPSLDYLNRPISTRKNIGNSRVEFNGSNVTIVTLVSFMPSRGADDKQTNSLLLRMIREIFMTLRKGL</sequence>
<protein>
    <submittedName>
        <fullName evidence="1">Uncharacterized protein</fullName>
    </submittedName>
</protein>
<accession>A0ABQ7CFX4</accession>
<proteinExistence type="predicted"/>
<reference evidence="1 2" key="1">
    <citation type="journal article" date="2020" name="BMC Genomics">
        <title>Intraspecific diversification of the crop wild relative Brassica cretica Lam. using demographic model selection.</title>
        <authorList>
            <person name="Kioukis A."/>
            <person name="Michalopoulou V.A."/>
            <person name="Briers L."/>
            <person name="Pirintsos S."/>
            <person name="Studholme D.J."/>
            <person name="Pavlidis P."/>
            <person name="Sarris P.F."/>
        </authorList>
    </citation>
    <scope>NUCLEOTIDE SEQUENCE [LARGE SCALE GENOMIC DNA]</scope>
    <source>
        <strain evidence="2">cv. PFS-1207/04</strain>
    </source>
</reference>
<keyword evidence="2" id="KW-1185">Reference proteome</keyword>
<gene>
    <name evidence="1" type="ORF">DY000_02002905</name>
</gene>
<name>A0ABQ7CFX4_BRACR</name>
<organism evidence="1 2">
    <name type="scientific">Brassica cretica</name>
    <name type="common">Mustard</name>
    <dbReference type="NCBI Taxonomy" id="69181"/>
    <lineage>
        <taxon>Eukaryota</taxon>
        <taxon>Viridiplantae</taxon>
        <taxon>Streptophyta</taxon>
        <taxon>Embryophyta</taxon>
        <taxon>Tracheophyta</taxon>
        <taxon>Spermatophyta</taxon>
        <taxon>Magnoliopsida</taxon>
        <taxon>eudicotyledons</taxon>
        <taxon>Gunneridae</taxon>
        <taxon>Pentapetalae</taxon>
        <taxon>rosids</taxon>
        <taxon>malvids</taxon>
        <taxon>Brassicales</taxon>
        <taxon>Brassicaceae</taxon>
        <taxon>Brassiceae</taxon>
        <taxon>Brassica</taxon>
    </lineage>
</organism>
<evidence type="ECO:0000313" key="2">
    <source>
        <dbReference type="Proteomes" id="UP000266723"/>
    </source>
</evidence>
<dbReference type="Proteomes" id="UP000266723">
    <property type="component" value="Unassembled WGS sequence"/>
</dbReference>
<evidence type="ECO:0000313" key="1">
    <source>
        <dbReference type="EMBL" id="KAF3550218.1"/>
    </source>
</evidence>